<protein>
    <recommendedName>
        <fullName evidence="3">DUF664 domain-containing protein</fullName>
    </recommendedName>
</protein>
<evidence type="ECO:0000313" key="1">
    <source>
        <dbReference type="EMBL" id="GII22874.1"/>
    </source>
</evidence>
<dbReference type="AlphaFoldDB" id="A0A8J3TDL2"/>
<dbReference type="InterPro" id="IPR034660">
    <property type="entry name" value="DinB/YfiT-like"/>
</dbReference>
<proteinExistence type="predicted"/>
<name>A0A8J3TDL2_9ACTN</name>
<reference evidence="1" key="1">
    <citation type="submission" date="2021-01" db="EMBL/GenBank/DDBJ databases">
        <title>Whole genome shotgun sequence of Planosporangium mesophilum NBRC 109066.</title>
        <authorList>
            <person name="Komaki H."/>
            <person name="Tamura T."/>
        </authorList>
    </citation>
    <scope>NUCLEOTIDE SEQUENCE</scope>
    <source>
        <strain evidence="1">NBRC 109066</strain>
    </source>
</reference>
<dbReference type="Proteomes" id="UP000599074">
    <property type="component" value="Unassembled WGS sequence"/>
</dbReference>
<dbReference type="Gene3D" id="1.20.120.450">
    <property type="entry name" value="dinb family like domain"/>
    <property type="match status" value="1"/>
</dbReference>
<dbReference type="SUPFAM" id="SSF109854">
    <property type="entry name" value="DinB/YfiT-like putative metalloenzymes"/>
    <property type="match status" value="1"/>
</dbReference>
<organism evidence="1 2">
    <name type="scientific">Planosporangium mesophilum</name>
    <dbReference type="NCBI Taxonomy" id="689768"/>
    <lineage>
        <taxon>Bacteria</taxon>
        <taxon>Bacillati</taxon>
        <taxon>Actinomycetota</taxon>
        <taxon>Actinomycetes</taxon>
        <taxon>Micromonosporales</taxon>
        <taxon>Micromonosporaceae</taxon>
        <taxon>Planosporangium</taxon>
    </lineage>
</organism>
<accession>A0A8J3TDL2</accession>
<dbReference type="InterPro" id="IPR007061">
    <property type="entry name" value="MST-like"/>
</dbReference>
<dbReference type="RefSeq" id="WP_168115580.1">
    <property type="nucleotide sequence ID" value="NZ_BOON01000022.1"/>
</dbReference>
<evidence type="ECO:0008006" key="3">
    <source>
        <dbReference type="Google" id="ProtNLM"/>
    </source>
</evidence>
<dbReference type="Pfam" id="PF04978">
    <property type="entry name" value="MST"/>
    <property type="match status" value="1"/>
</dbReference>
<sequence length="155" mass="17060">MISVEDYLFYVDEALDGMVAIVTELGDDLANRRPALPGANSPYAVLTHCLGVMEYWAGQVVAGRRITRDRDAEFRAAGTVADLVDRTRRARQQLEMDLAELEPFAAPRGAPSEDLGALTRTQGGALIHVYEELAQHRGQLEVTRDVLLGPWVKLA</sequence>
<dbReference type="EMBL" id="BOON01000022">
    <property type="protein sequence ID" value="GII22874.1"/>
    <property type="molecule type" value="Genomic_DNA"/>
</dbReference>
<comment type="caution">
    <text evidence="1">The sequence shown here is derived from an EMBL/GenBank/DDBJ whole genome shotgun (WGS) entry which is preliminary data.</text>
</comment>
<keyword evidence="2" id="KW-1185">Reference proteome</keyword>
<gene>
    <name evidence="1" type="ORF">Pme01_24710</name>
</gene>
<evidence type="ECO:0000313" key="2">
    <source>
        <dbReference type="Proteomes" id="UP000599074"/>
    </source>
</evidence>